<feature type="transmembrane region" description="Helical" evidence="1">
    <location>
        <begin position="58"/>
        <end position="80"/>
    </location>
</feature>
<protein>
    <submittedName>
        <fullName evidence="2">Uncharacterized protein</fullName>
    </submittedName>
</protein>
<keyword evidence="1" id="KW-1133">Transmembrane helix</keyword>
<keyword evidence="1" id="KW-0812">Transmembrane</keyword>
<dbReference type="PATRIC" id="fig|1227492.4.peg.3886"/>
<evidence type="ECO:0000256" key="1">
    <source>
        <dbReference type="SAM" id="Phobius"/>
    </source>
</evidence>
<reference evidence="2 3" key="1">
    <citation type="journal article" date="2014" name="PLoS Genet.">
        <title>Phylogenetically driven sequencing of extremely halophilic archaea reveals strategies for static and dynamic osmo-response.</title>
        <authorList>
            <person name="Becker E.A."/>
            <person name="Seitzer P.M."/>
            <person name="Tritt A."/>
            <person name="Larsen D."/>
            <person name="Krusor M."/>
            <person name="Yao A.I."/>
            <person name="Wu D."/>
            <person name="Madern D."/>
            <person name="Eisen J.A."/>
            <person name="Darling A.E."/>
            <person name="Facciotti M.T."/>
        </authorList>
    </citation>
    <scope>NUCLEOTIDE SEQUENCE [LARGE SCALE GENOMIC DNA]</scope>
    <source>
        <strain evidence="2 3">JCM 10990</strain>
    </source>
</reference>
<accession>M0A4D8</accession>
<proteinExistence type="predicted"/>
<dbReference type="AlphaFoldDB" id="M0A4D8"/>
<dbReference type="RefSeq" id="WP_006169445.1">
    <property type="nucleotide sequence ID" value="NZ_AOIN01000099.1"/>
</dbReference>
<dbReference type="Proteomes" id="UP000011693">
    <property type="component" value="Unassembled WGS sequence"/>
</dbReference>
<evidence type="ECO:0000313" key="2">
    <source>
        <dbReference type="EMBL" id="ELY93201.1"/>
    </source>
</evidence>
<keyword evidence="3" id="KW-1185">Reference proteome</keyword>
<name>M0A4D8_9EURY</name>
<sequence>MATRPTLREYALSLDRFALCFAAGLLLMGHAALSFWEVTYTAADPSMPTITMGTGSTIYYTAVFVVGAVLAFVAVMTALYRVIRDATGAADPADVQPERN</sequence>
<evidence type="ECO:0000313" key="3">
    <source>
        <dbReference type="Proteomes" id="UP000011693"/>
    </source>
</evidence>
<comment type="caution">
    <text evidence="2">The sequence shown here is derived from an EMBL/GenBank/DDBJ whole genome shotgun (WGS) entry which is preliminary data.</text>
</comment>
<dbReference type="EMBL" id="AOIN01000099">
    <property type="protein sequence ID" value="ELY93201.1"/>
    <property type="molecule type" value="Genomic_DNA"/>
</dbReference>
<organism evidence="2 3">
    <name type="scientific">Natrialba chahannaoensis JCM 10990</name>
    <dbReference type="NCBI Taxonomy" id="1227492"/>
    <lineage>
        <taxon>Archaea</taxon>
        <taxon>Methanobacteriati</taxon>
        <taxon>Methanobacteriota</taxon>
        <taxon>Stenosarchaea group</taxon>
        <taxon>Halobacteria</taxon>
        <taxon>Halobacteriales</taxon>
        <taxon>Natrialbaceae</taxon>
        <taxon>Natrialba</taxon>
    </lineage>
</organism>
<gene>
    <name evidence="2" type="ORF">C482_19546</name>
</gene>
<keyword evidence="1" id="KW-0472">Membrane</keyword>